<evidence type="ECO:0000259" key="6">
    <source>
        <dbReference type="Pfam" id="PF07980"/>
    </source>
</evidence>
<dbReference type="Pfam" id="PF14322">
    <property type="entry name" value="SusD-like_3"/>
    <property type="match status" value="1"/>
</dbReference>
<comment type="caution">
    <text evidence="8">The sequence shown here is derived from an EMBL/GenBank/DDBJ whole genome shotgun (WGS) entry which is preliminary data.</text>
</comment>
<keyword evidence="5" id="KW-0998">Cell outer membrane</keyword>
<evidence type="ECO:0000313" key="8">
    <source>
        <dbReference type="EMBL" id="OQP47038.1"/>
    </source>
</evidence>
<dbReference type="PROSITE" id="PS51257">
    <property type="entry name" value="PROKAR_LIPOPROTEIN"/>
    <property type="match status" value="1"/>
</dbReference>
<dbReference type="AlphaFoldDB" id="A0A1V9ELL3"/>
<dbReference type="Pfam" id="PF07980">
    <property type="entry name" value="SusD_RagB"/>
    <property type="match status" value="1"/>
</dbReference>
<keyword evidence="9" id="KW-1185">Reference proteome</keyword>
<dbReference type="Gene3D" id="2.20.20.130">
    <property type="match status" value="1"/>
</dbReference>
<name>A0A1V9ELL3_9BACT</name>
<dbReference type="Proteomes" id="UP000192610">
    <property type="component" value="Unassembled WGS sequence"/>
</dbReference>
<dbReference type="InterPro" id="IPR012944">
    <property type="entry name" value="SusD_RagB_dom"/>
</dbReference>
<sequence length="478" mass="52600">MKSISNYKVLWLAVLVATFVSCKKSFLEINPPTSVAPEEALKTESDLQVALRGMYAGLRTGMSIGTTSYAADAFGRTIPVIGDVMSDNAYQTTPNGNRYTAYNGYTFIASDANALGLWGSLYLVILRANNIINADVATSDNVKQYKGEAYAVRALCYFTLVRYYARPYTDDPGKLGVPIVTVYDANSKPTRNKISEVYTLIQNDLTQAYTLMTKFTNSSQFSKYAAQALLAKVYLNMGDMDNAKTAALDVINSGPFKLVGAADYVSYWADPGIRTDKLETLFEVSSDAVSNLGTDALAYLYSQAGGYGDFFVSDTLYNLFGTNDVRKGLYPKGTRQGGATGYFINKYPAISNDRSDTKVLRLSDVYLIAAEASAGTNETDARSYVNAVTSRRGANAIVSTGTDLYNDIIIERRKELAFEGDRYPDLQRLKRDLVRNANYPATARSIPYSNFRRVLPIPQTEIDANPNIKSQQNDGYQP</sequence>
<reference evidence="9" key="1">
    <citation type="submission" date="2016-04" db="EMBL/GenBank/DDBJ databases">
        <authorList>
            <person name="Chen L."/>
            <person name="Zhuang W."/>
            <person name="Wang G."/>
        </authorList>
    </citation>
    <scope>NUCLEOTIDE SEQUENCE [LARGE SCALE GENOMIC DNA]</scope>
    <source>
        <strain evidence="9">17621</strain>
    </source>
</reference>
<comment type="subcellular location">
    <subcellularLocation>
        <location evidence="1">Cell outer membrane</location>
    </subcellularLocation>
</comment>
<dbReference type="Gene3D" id="1.25.40.390">
    <property type="match status" value="1"/>
</dbReference>
<evidence type="ECO:0000256" key="1">
    <source>
        <dbReference type="ARBA" id="ARBA00004442"/>
    </source>
</evidence>
<evidence type="ECO:0000259" key="7">
    <source>
        <dbReference type="Pfam" id="PF14322"/>
    </source>
</evidence>
<evidence type="ECO:0000256" key="5">
    <source>
        <dbReference type="ARBA" id="ARBA00023237"/>
    </source>
</evidence>
<feature type="domain" description="RagB/SusD" evidence="6">
    <location>
        <begin position="337"/>
        <end position="476"/>
    </location>
</feature>
<evidence type="ECO:0000256" key="2">
    <source>
        <dbReference type="ARBA" id="ARBA00006275"/>
    </source>
</evidence>
<keyword evidence="3" id="KW-0732">Signal</keyword>
<evidence type="ECO:0000313" key="9">
    <source>
        <dbReference type="Proteomes" id="UP000192610"/>
    </source>
</evidence>
<dbReference type="STRING" id="354355.SAMN05660816_01195"/>
<feature type="domain" description="SusD-like N-terminal" evidence="7">
    <location>
        <begin position="68"/>
        <end position="235"/>
    </location>
</feature>
<evidence type="ECO:0000256" key="3">
    <source>
        <dbReference type="ARBA" id="ARBA00022729"/>
    </source>
</evidence>
<dbReference type="OrthoDB" id="1080118at2"/>
<accession>A0A1V9ELL3</accession>
<gene>
    <name evidence="8" type="ORF">A4H97_05845</name>
</gene>
<dbReference type="RefSeq" id="WP_081201046.1">
    <property type="nucleotide sequence ID" value="NZ_FOCZ01000002.1"/>
</dbReference>
<dbReference type="CDD" id="cd08977">
    <property type="entry name" value="SusD"/>
    <property type="match status" value="1"/>
</dbReference>
<organism evidence="8 9">
    <name type="scientific">Niastella yeongjuensis</name>
    <dbReference type="NCBI Taxonomy" id="354355"/>
    <lineage>
        <taxon>Bacteria</taxon>
        <taxon>Pseudomonadati</taxon>
        <taxon>Bacteroidota</taxon>
        <taxon>Chitinophagia</taxon>
        <taxon>Chitinophagales</taxon>
        <taxon>Chitinophagaceae</taxon>
        <taxon>Niastella</taxon>
    </lineage>
</organism>
<proteinExistence type="inferred from homology"/>
<keyword evidence="4" id="KW-0472">Membrane</keyword>
<dbReference type="Gene3D" id="1.25.40.900">
    <property type="match status" value="1"/>
</dbReference>
<comment type="similarity">
    <text evidence="2">Belongs to the SusD family.</text>
</comment>
<dbReference type="InterPro" id="IPR011990">
    <property type="entry name" value="TPR-like_helical_dom_sf"/>
</dbReference>
<evidence type="ECO:0000256" key="4">
    <source>
        <dbReference type="ARBA" id="ARBA00023136"/>
    </source>
</evidence>
<evidence type="ECO:0008006" key="10">
    <source>
        <dbReference type="Google" id="ProtNLM"/>
    </source>
</evidence>
<dbReference type="InterPro" id="IPR033985">
    <property type="entry name" value="SusD-like_N"/>
</dbReference>
<protein>
    <recommendedName>
        <fullName evidence="10">Carbohydrate-binding protein SusD</fullName>
    </recommendedName>
</protein>
<dbReference type="EMBL" id="LVXG01000023">
    <property type="protein sequence ID" value="OQP47038.1"/>
    <property type="molecule type" value="Genomic_DNA"/>
</dbReference>
<dbReference type="GO" id="GO:0009279">
    <property type="term" value="C:cell outer membrane"/>
    <property type="evidence" value="ECO:0007669"/>
    <property type="project" value="UniProtKB-SubCell"/>
</dbReference>
<dbReference type="SUPFAM" id="SSF48452">
    <property type="entry name" value="TPR-like"/>
    <property type="match status" value="1"/>
</dbReference>